<dbReference type="EMBL" id="JANBQF010001295">
    <property type="protein sequence ID" value="KAJ1997552.1"/>
    <property type="molecule type" value="Genomic_DNA"/>
</dbReference>
<evidence type="ECO:0000313" key="5">
    <source>
        <dbReference type="Proteomes" id="UP001150907"/>
    </source>
</evidence>
<dbReference type="Proteomes" id="UP001150907">
    <property type="component" value="Unassembled WGS sequence"/>
</dbReference>
<gene>
    <name evidence="4" type="primary">fas2_21</name>
    <name evidence="4" type="ORF">H4R26_005792</name>
</gene>
<comment type="caution">
    <text evidence="4">The sequence shown here is derived from an EMBL/GenBank/DDBJ whole genome shotgun (WGS) entry which is preliminary data.</text>
</comment>
<dbReference type="InterPro" id="IPR002539">
    <property type="entry name" value="MaoC-like_dom"/>
</dbReference>
<keyword evidence="4" id="KW-0012">Acyltransferase</keyword>
<keyword evidence="1 4" id="KW-0808">Transferase</keyword>
<dbReference type="InterPro" id="IPR039569">
    <property type="entry name" value="FAS1-like_DH_region"/>
</dbReference>
<keyword evidence="5" id="KW-1185">Reference proteome</keyword>
<accession>A0A9W8EFI8</accession>
<dbReference type="Pfam" id="PF22235">
    <property type="entry name" value="FAS1_thioest_ins"/>
    <property type="match status" value="1"/>
</dbReference>
<dbReference type="GO" id="GO:0004321">
    <property type="term" value="F:fatty-acyl-CoA synthase activity"/>
    <property type="evidence" value="ECO:0007669"/>
    <property type="project" value="UniProtKB-EC"/>
</dbReference>
<reference evidence="4" key="1">
    <citation type="submission" date="2022-07" db="EMBL/GenBank/DDBJ databases">
        <title>Phylogenomic reconstructions and comparative analyses of Kickxellomycotina fungi.</title>
        <authorList>
            <person name="Reynolds N.K."/>
            <person name="Stajich J.E."/>
            <person name="Barry K."/>
            <person name="Grigoriev I.V."/>
            <person name="Crous P."/>
            <person name="Smith M.E."/>
        </authorList>
    </citation>
    <scope>NUCLEOTIDE SEQUENCE</scope>
    <source>
        <strain evidence="4">IMI 214461</strain>
    </source>
</reference>
<dbReference type="AlphaFoldDB" id="A0A9W8EFI8"/>
<feature type="domain" description="MaoC-like" evidence="2">
    <location>
        <begin position="335"/>
        <end position="393"/>
    </location>
</feature>
<dbReference type="EC" id="2.3.1.86" evidence="4"/>
<feature type="non-terminal residue" evidence="4">
    <location>
        <position position="397"/>
    </location>
</feature>
<evidence type="ECO:0000259" key="3">
    <source>
        <dbReference type="Pfam" id="PF13452"/>
    </source>
</evidence>
<evidence type="ECO:0000313" key="4">
    <source>
        <dbReference type="EMBL" id="KAJ1997552.1"/>
    </source>
</evidence>
<evidence type="ECO:0000259" key="2">
    <source>
        <dbReference type="Pfam" id="PF01575"/>
    </source>
</evidence>
<dbReference type="PANTHER" id="PTHR10982">
    <property type="entry name" value="MALONYL COA-ACYL CARRIER PROTEIN TRANSACYLASE"/>
    <property type="match status" value="1"/>
</dbReference>
<feature type="domain" description="FAS1-like dehydratase" evidence="3">
    <location>
        <begin position="68"/>
        <end position="188"/>
    </location>
</feature>
<dbReference type="Gene3D" id="3.10.129.10">
    <property type="entry name" value="Hotdog Thioesterase"/>
    <property type="match status" value="2"/>
</dbReference>
<dbReference type="InterPro" id="IPR050830">
    <property type="entry name" value="Fungal_FAS"/>
</dbReference>
<evidence type="ECO:0000256" key="1">
    <source>
        <dbReference type="ARBA" id="ARBA00022679"/>
    </source>
</evidence>
<organism evidence="4 5">
    <name type="scientific">Coemansia thaxteri</name>
    <dbReference type="NCBI Taxonomy" id="2663907"/>
    <lineage>
        <taxon>Eukaryota</taxon>
        <taxon>Fungi</taxon>
        <taxon>Fungi incertae sedis</taxon>
        <taxon>Zoopagomycota</taxon>
        <taxon>Kickxellomycotina</taxon>
        <taxon>Kickxellomycetes</taxon>
        <taxon>Kickxellales</taxon>
        <taxon>Kickxellaceae</taxon>
        <taxon>Coemansia</taxon>
    </lineage>
</organism>
<dbReference type="SUPFAM" id="SSF54637">
    <property type="entry name" value="Thioesterase/thiol ester dehydrase-isomerase"/>
    <property type="match status" value="1"/>
</dbReference>
<dbReference type="InterPro" id="IPR029069">
    <property type="entry name" value="HotDog_dom_sf"/>
</dbReference>
<name>A0A9W8EFI8_9FUNG</name>
<proteinExistence type="predicted"/>
<dbReference type="PANTHER" id="PTHR10982:SF21">
    <property type="entry name" value="FATTY ACID SYNTHASE SUBUNIT BETA"/>
    <property type="match status" value="1"/>
</dbReference>
<sequence length="397" mass="44202">MKILHAAVSGIATLQYLFAYRPSQLLTPIHYIIDDYTDHTRRLHAETWTNNADAPSVFEDYTDPDAQLHSDDFIITKDHVSSFCRTVGKHLQHYLQAVGAGLRAPMEYLFFSCTPSILRILSSTAFGDGQLETVHLYHKIQLADGAAPLMVGDSVSSSLSISEIFNTGSGKQITVLGSLRCRGEVIAHMETAFFGRNRFTPIEKAFQREHEQRFTIQLGTESDVAALMAKEWFAYRDDAPIHLIPGSLVEFCLDSAYRFKRDDVYSSISTTGRAYVRAPTGAAVHVADILFKCGTSVKNPVIECLRRHEAPSDEVLFDGDGYSLMPPRNDKLTHIIAPDNNWKYARLSGDGNPIHTNAYVADLAGLPGLITHGMWTGASTRALLEYYTANNEPERIR</sequence>
<protein>
    <submittedName>
        <fullName evidence="4">Fatty acid synthase alpha subunit Lsd1</fullName>
        <ecNumber evidence="4">2.3.1.86</ecNumber>
    </submittedName>
</protein>
<dbReference type="OrthoDB" id="4251012at2759"/>
<dbReference type="Pfam" id="PF13452">
    <property type="entry name" value="FAS1_DH_region"/>
    <property type="match status" value="1"/>
</dbReference>
<dbReference type="Pfam" id="PF01575">
    <property type="entry name" value="MaoC_dehydratas"/>
    <property type="match status" value="1"/>
</dbReference>